<feature type="transmembrane region" description="Helical" evidence="2">
    <location>
        <begin position="1218"/>
        <end position="1237"/>
    </location>
</feature>
<evidence type="ECO:0000313" key="6">
    <source>
        <dbReference type="Proteomes" id="UP000011863"/>
    </source>
</evidence>
<feature type="domain" description="HYR" evidence="4">
    <location>
        <begin position="729"/>
        <end position="808"/>
    </location>
</feature>
<sequence>MKRLSRRSRVLAPALALLAAVGGLAIAPDRPVAALTSAENLPVSVNVSRTNQSSAGDRTLHDAPISFAQFDDSANTLNSATLSWNLSITGERSGGSRGTLRLSYGGDLAAEALTYDTPQKTFTLVGSAPVTSGHLGTGTFSPSNLLIRYTGISGTFPWGVEAAVTGTVTMTYDYTAGVADTTPPVVTVPSNVVAEQTSMAGAVVTYSGQTFTDNVGVTSSGCTPASGSTFGPGPTTVTCTASDAAGNTASDTFTVLVQDTTDPVVGIIVSSPVEATGPGGAPVPFWVSVADDSATASLDSCSPASGETFPIGSTTISCTASDASSNTGGDTATVVVQDTTDPTVVVPSNIVSEATGPSGATVSYPAATYSDAVGVVSSGCSPASNTSFSIGANTVTCSATDNAGNTGSDSFLITVEDTTDPVVVAPSNMVREATSSAGAVVTYPAATYSDAVGVVSSGCSPTSGSTFSIGVNTVVCNAADAAGNTGTDTFTITVSDTTPPVASVIVSSPVEATGSSGATVTYTVDATDDDSIDSVVCNPPSGSTFGIGTTTINCTVTDPSSNSTSASGSVTVVDTTAPTIAVPADFGVEQQSAAGSVVTYSATFTDAVGVTSSSCVPASGSAFGPGATTVTCEAEDAAGNDASDSFVVTVSDSVAPAIVVPSDFGVEQESAAGSVVTYSATFTDAVGVTSSSCVPASGSAFGPGATTVTCEAEDAAGNDASDSFVVTVSDSVAPTIVVPSDFEVEQDSAAGSVVTYSATFADAVGVTSSSCAPASGLTFSPGPTLVTCVAEDAAGNDANDSFVVTVRDTTAPAASIVVDDTFEATGPSGATVTYTVDATDVDGIDSVVCTPLSGSVFPIGSTAIDCTITDASSNETRAMATVTVEDTTEPTVTVPTDVVAEAAGPDGAVADYSGQSFVDVVGVESSGCTPASGTTFAIGATTVTCSASDAAGNTGSATFTVTVSDTTAPTATTPDDVVAEAAGPDGATVAFAVPADDAVGVDAIVCDHEPGSTFAVGTTEVTCSVADAAGNSTAVSFSITIVDTTPPAVVDAPTIVAEATGLDGAPVTFDLDVSDVVGVATVECDPPSGSTMGIGTHAVTCTITDAAGNSTSTTFDVTVADTTAPAVPSDAPELSQSFVLPAGAQSGVINYELPDIVEAAGAVEVACTPASGSTFGVGVHDIECTATDGAGNSTPFTIEMVVAGASGGPSLPATGRGVHPWLLLGAFAIALGTFLSGSSRRVRRS</sequence>
<gene>
    <name evidence="5" type="ORF">YM304_09780</name>
</gene>
<feature type="chain" id="PRO_5039487754" evidence="3">
    <location>
        <begin position="28"/>
        <end position="1245"/>
    </location>
</feature>
<dbReference type="OrthoDB" id="9808778at2"/>
<reference evidence="5 6" key="1">
    <citation type="journal article" date="2013" name="Int. J. Syst. Evol. Microbiol.">
        <title>Ilumatobacter nonamiense sp. nov. and Ilumatobacter coccineum sp. nov., isolated from seashore sand.</title>
        <authorList>
            <person name="Matsumoto A."/>
            <person name="Kasai H."/>
            <person name="Matsuo Y."/>
            <person name="Shizuri Y."/>
            <person name="Ichikawa N."/>
            <person name="Fujita N."/>
            <person name="Omura S."/>
            <person name="Takahashi Y."/>
        </authorList>
    </citation>
    <scope>NUCLEOTIDE SEQUENCE [LARGE SCALE GENOMIC DNA]</scope>
    <source>
        <strain evidence="6">NBRC 103263 / KCTC 29153 / YM16-304</strain>
    </source>
</reference>
<evidence type="ECO:0000256" key="3">
    <source>
        <dbReference type="SAM" id="SignalP"/>
    </source>
</evidence>
<dbReference type="RefSeq" id="WP_015440539.1">
    <property type="nucleotide sequence ID" value="NC_020520.1"/>
</dbReference>
<dbReference type="AlphaFoldDB" id="A0A6C7E539"/>
<keyword evidence="3" id="KW-0732">Signal</keyword>
<feature type="signal peptide" evidence="3">
    <location>
        <begin position="1"/>
        <end position="27"/>
    </location>
</feature>
<name>A0A6C7E539_ILUCY</name>
<feature type="domain" description="HYR" evidence="4">
    <location>
        <begin position="885"/>
        <end position="965"/>
    </location>
</feature>
<dbReference type="PANTHER" id="PTHR24273:SF32">
    <property type="entry name" value="HYALIN"/>
    <property type="match status" value="1"/>
</dbReference>
<accession>A0A6C7E539</accession>
<keyword evidence="6" id="KW-1185">Reference proteome</keyword>
<evidence type="ECO:0000256" key="1">
    <source>
        <dbReference type="ARBA" id="ARBA00022737"/>
    </source>
</evidence>
<feature type="domain" description="HYR" evidence="4">
    <location>
        <begin position="1042"/>
        <end position="1121"/>
    </location>
</feature>
<evidence type="ECO:0000259" key="4">
    <source>
        <dbReference type="PROSITE" id="PS50825"/>
    </source>
</evidence>
<dbReference type="PROSITE" id="PS50825">
    <property type="entry name" value="HYR"/>
    <property type="match status" value="6"/>
</dbReference>
<dbReference type="InterPro" id="IPR003410">
    <property type="entry name" value="HYR_dom"/>
</dbReference>
<organism evidence="5 6">
    <name type="scientific">Ilumatobacter coccineus (strain NBRC 103263 / KCTC 29153 / YM16-304)</name>
    <dbReference type="NCBI Taxonomy" id="1313172"/>
    <lineage>
        <taxon>Bacteria</taxon>
        <taxon>Bacillati</taxon>
        <taxon>Actinomycetota</taxon>
        <taxon>Acidimicrobiia</taxon>
        <taxon>Acidimicrobiales</taxon>
        <taxon>Ilumatobacteraceae</taxon>
        <taxon>Ilumatobacter</taxon>
    </lineage>
</organism>
<evidence type="ECO:0000313" key="5">
    <source>
        <dbReference type="EMBL" id="BAN01292.1"/>
    </source>
</evidence>
<feature type="domain" description="HYR" evidence="4">
    <location>
        <begin position="573"/>
        <end position="652"/>
    </location>
</feature>
<keyword evidence="2" id="KW-0812">Transmembrane</keyword>
<proteinExistence type="predicted"/>
<feature type="domain" description="HYR" evidence="4">
    <location>
        <begin position="416"/>
        <end position="496"/>
    </location>
</feature>
<dbReference type="KEGG" id="aym:YM304_09780"/>
<keyword evidence="2" id="KW-0472">Membrane</keyword>
<protein>
    <submittedName>
        <fullName evidence="5">Putative cell surface protein</fullName>
    </submittedName>
</protein>
<dbReference type="PANTHER" id="PTHR24273">
    <property type="entry name" value="FI04643P-RELATED"/>
    <property type="match status" value="1"/>
</dbReference>
<keyword evidence="1" id="KW-0677">Repeat</keyword>
<dbReference type="Pfam" id="PF02494">
    <property type="entry name" value="HYR"/>
    <property type="match status" value="13"/>
</dbReference>
<dbReference type="EMBL" id="AP012057">
    <property type="protein sequence ID" value="BAN01292.1"/>
    <property type="molecule type" value="Genomic_DNA"/>
</dbReference>
<dbReference type="Proteomes" id="UP000011863">
    <property type="component" value="Chromosome"/>
</dbReference>
<evidence type="ECO:0000256" key="2">
    <source>
        <dbReference type="SAM" id="Phobius"/>
    </source>
</evidence>
<keyword evidence="2" id="KW-1133">Transmembrane helix</keyword>
<feature type="domain" description="HYR" evidence="4">
    <location>
        <begin position="179"/>
        <end position="259"/>
    </location>
</feature>